<dbReference type="Gene3D" id="1.20.90.10">
    <property type="entry name" value="Phospholipase A2 domain"/>
    <property type="match status" value="1"/>
</dbReference>
<dbReference type="InterPro" id="IPR016090">
    <property type="entry name" value="PLA2-like_dom"/>
</dbReference>
<protein>
    <recommendedName>
        <fullName evidence="3">phospholipase A2</fullName>
        <ecNumber evidence="3">3.1.1.4</ecNumber>
    </recommendedName>
</protein>
<evidence type="ECO:0000256" key="1">
    <source>
        <dbReference type="ARBA" id="ARBA00001913"/>
    </source>
</evidence>
<evidence type="ECO:0000256" key="3">
    <source>
        <dbReference type="ARBA" id="ARBA00013278"/>
    </source>
</evidence>
<evidence type="ECO:0000256" key="6">
    <source>
        <dbReference type="ARBA" id="ARBA00022801"/>
    </source>
</evidence>
<dbReference type="InterPro" id="IPR036444">
    <property type="entry name" value="PLipase_A2_dom_sf"/>
</dbReference>
<reference evidence="12" key="2">
    <citation type="submission" date="2025-08" db="UniProtKB">
        <authorList>
            <consortium name="Ensembl"/>
        </authorList>
    </citation>
    <scope>IDENTIFICATION</scope>
</reference>
<dbReference type="GO" id="GO:0050482">
    <property type="term" value="P:arachidonate secretion"/>
    <property type="evidence" value="ECO:0007669"/>
    <property type="project" value="InterPro"/>
</dbReference>
<dbReference type="Proteomes" id="UP000694620">
    <property type="component" value="Chromosome 8"/>
</dbReference>
<keyword evidence="8" id="KW-0443">Lipid metabolism</keyword>
<evidence type="ECO:0000256" key="10">
    <source>
        <dbReference type="SAM" id="MobiDB-lite"/>
    </source>
</evidence>
<dbReference type="GO" id="GO:0005576">
    <property type="term" value="C:extracellular region"/>
    <property type="evidence" value="ECO:0007669"/>
    <property type="project" value="UniProtKB-SubCell"/>
</dbReference>
<dbReference type="AlphaFoldDB" id="A0A8C4S0P3"/>
<keyword evidence="5" id="KW-0479">Metal-binding</keyword>
<keyword evidence="7" id="KW-0106">Calcium</keyword>
<evidence type="ECO:0000256" key="7">
    <source>
        <dbReference type="ARBA" id="ARBA00022837"/>
    </source>
</evidence>
<dbReference type="SUPFAM" id="SSF48619">
    <property type="entry name" value="Phospholipase A2, PLA2"/>
    <property type="match status" value="1"/>
</dbReference>
<dbReference type="PANTHER" id="PTHR12253">
    <property type="entry name" value="RH14732P"/>
    <property type="match status" value="1"/>
</dbReference>
<reference evidence="12" key="1">
    <citation type="submission" date="2021-06" db="EMBL/GenBank/DDBJ databases">
        <authorList>
            <consortium name="Wellcome Sanger Institute Data Sharing"/>
        </authorList>
    </citation>
    <scope>NUCLEOTIDE SEQUENCE [LARGE SCALE GENOMIC DNA]</scope>
</reference>
<dbReference type="GO" id="GO:0004623">
    <property type="term" value="F:phospholipase A2 activity"/>
    <property type="evidence" value="ECO:0007669"/>
    <property type="project" value="UniProtKB-EC"/>
</dbReference>
<dbReference type="GO" id="GO:0046872">
    <property type="term" value="F:metal ion binding"/>
    <property type="evidence" value="ECO:0007669"/>
    <property type="project" value="UniProtKB-KW"/>
</dbReference>
<comment type="subcellular location">
    <subcellularLocation>
        <location evidence="2">Secreted</location>
    </subcellularLocation>
</comment>
<dbReference type="EC" id="3.1.1.4" evidence="3"/>
<feature type="compositionally biased region" description="Basic residues" evidence="10">
    <location>
        <begin position="494"/>
        <end position="506"/>
    </location>
</feature>
<dbReference type="Ensembl" id="ENSECRT00000010139.1">
    <property type="protein sequence ID" value="ENSECRP00000009974.1"/>
    <property type="gene ID" value="ENSECRG00000006671.1"/>
</dbReference>
<proteinExistence type="predicted"/>
<dbReference type="GeneTree" id="ENSGT00940000165341"/>
<evidence type="ECO:0000256" key="5">
    <source>
        <dbReference type="ARBA" id="ARBA00022723"/>
    </source>
</evidence>
<feature type="domain" description="Phospholipase A2-like central" evidence="11">
    <location>
        <begin position="159"/>
        <end position="253"/>
    </location>
</feature>
<evidence type="ECO:0000256" key="8">
    <source>
        <dbReference type="ARBA" id="ARBA00023098"/>
    </source>
</evidence>
<evidence type="ECO:0000259" key="11">
    <source>
        <dbReference type="Pfam" id="PF05826"/>
    </source>
</evidence>
<evidence type="ECO:0000256" key="4">
    <source>
        <dbReference type="ARBA" id="ARBA00022525"/>
    </source>
</evidence>
<organism evidence="12 13">
    <name type="scientific">Erpetoichthys calabaricus</name>
    <name type="common">Rope fish</name>
    <name type="synonym">Calamoichthys calabaricus</name>
    <dbReference type="NCBI Taxonomy" id="27687"/>
    <lineage>
        <taxon>Eukaryota</taxon>
        <taxon>Metazoa</taxon>
        <taxon>Chordata</taxon>
        <taxon>Craniata</taxon>
        <taxon>Vertebrata</taxon>
        <taxon>Euteleostomi</taxon>
        <taxon>Actinopterygii</taxon>
        <taxon>Polypteriformes</taxon>
        <taxon>Polypteridae</taxon>
        <taxon>Erpetoichthys</taxon>
    </lineage>
</organism>
<comment type="cofactor">
    <cofactor evidence="1">
        <name>Ca(2+)</name>
        <dbReference type="ChEBI" id="CHEBI:29108"/>
    </cofactor>
</comment>
<dbReference type="CDD" id="cd04704">
    <property type="entry name" value="PLA2_bee_venom_like"/>
    <property type="match status" value="1"/>
</dbReference>
<feature type="region of interest" description="Disordered" evidence="10">
    <location>
        <begin position="353"/>
        <end position="386"/>
    </location>
</feature>
<gene>
    <name evidence="12" type="primary">proca1</name>
</gene>
<keyword evidence="6" id="KW-0378">Hydrolase</keyword>
<keyword evidence="13" id="KW-1185">Reference proteome</keyword>
<evidence type="ECO:0000256" key="9">
    <source>
        <dbReference type="ARBA" id="ARBA00023157"/>
    </source>
</evidence>
<feature type="region of interest" description="Disordered" evidence="10">
    <location>
        <begin position="494"/>
        <end position="538"/>
    </location>
</feature>
<dbReference type="InterPro" id="IPR033113">
    <property type="entry name" value="PLA2_histidine"/>
</dbReference>
<keyword evidence="4" id="KW-0964">Secreted</keyword>
<dbReference type="GO" id="GO:0006644">
    <property type="term" value="P:phospholipid metabolic process"/>
    <property type="evidence" value="ECO:0007669"/>
    <property type="project" value="InterPro"/>
</dbReference>
<reference evidence="12" key="3">
    <citation type="submission" date="2025-09" db="UniProtKB">
        <authorList>
            <consortium name="Ensembl"/>
        </authorList>
    </citation>
    <scope>IDENTIFICATION</scope>
</reference>
<sequence length="538" mass="60347">MWSVFLVFLSYLDRNFVKGELLGLFPSADMQGGAQYFMLNSTFCSKNSYSHSSAGVLYVHQLSDGVEVVRSVLDQGGALVECSVITSPMDVKSFMHECRLGVGRQRHRRPEGASWVTADVVTAKSKCQSPNARMRNKILTRETGKENPILRRSKRGFTYPGTLWCGVGNNADTYDHLGDFAETDKCCREHDHCKFVIHPFTSKYGYRNFRWHTVCHCDCDNALKECLRNVNDTSSRVIGQAFFNVIEVPCFELRYEEQCVERFWYGWCKTYGMVPVAEIKESIPYDFGGVSVIDELTIAPSWQVKNKTTSGNATPTATAIPITTSTAQTTTSVSVTRQPPLVNLDLDSKVLSKVSTSQPEVSRPCSHQTEKRRNKKKNSKKCKKFKKLPKPSQKLEILAVTPGSVAEIIKYSKFGFTEANEWLNGKENSKKGADPVAANVLDEGTEHHHFNEVMNDEPVREASTPPPTSLKSTTIETKTAGVKGKEDMITIKAKKVRKTQQRKKMGGRRESGPGVLHQPLHFNRPWRCSTPDRGIKKA</sequence>
<dbReference type="FunFam" id="1.20.90.10:FF:000002">
    <property type="entry name" value="Phospholipase A2 group III"/>
    <property type="match status" value="1"/>
</dbReference>
<accession>A0A8C4S0P3</accession>
<evidence type="ECO:0000313" key="12">
    <source>
        <dbReference type="Ensembl" id="ENSECRP00000009974.1"/>
    </source>
</evidence>
<dbReference type="PROSITE" id="PS00118">
    <property type="entry name" value="PA2_HIS"/>
    <property type="match status" value="1"/>
</dbReference>
<keyword evidence="9" id="KW-1015">Disulfide bond</keyword>
<evidence type="ECO:0000313" key="13">
    <source>
        <dbReference type="Proteomes" id="UP000694620"/>
    </source>
</evidence>
<feature type="compositionally biased region" description="Basic residues" evidence="10">
    <location>
        <begin position="370"/>
        <end position="386"/>
    </location>
</feature>
<name>A0A8C4S0P3_ERPCA</name>
<dbReference type="Pfam" id="PF05826">
    <property type="entry name" value="Phospholip_A2_2"/>
    <property type="match status" value="1"/>
</dbReference>
<evidence type="ECO:0000256" key="2">
    <source>
        <dbReference type="ARBA" id="ARBA00004613"/>
    </source>
</evidence>